<evidence type="ECO:0000256" key="1">
    <source>
        <dbReference type="SAM" id="Phobius"/>
    </source>
</evidence>
<gene>
    <name evidence="2" type="ORF">SPARVUS_LOCUS1603004</name>
</gene>
<evidence type="ECO:0000313" key="3">
    <source>
        <dbReference type="Proteomes" id="UP001162483"/>
    </source>
</evidence>
<keyword evidence="1" id="KW-0812">Transmembrane</keyword>
<keyword evidence="1" id="KW-0472">Membrane</keyword>
<accession>A0ABN9ATY4</accession>
<keyword evidence="3" id="KW-1185">Reference proteome</keyword>
<proteinExistence type="predicted"/>
<keyword evidence="1" id="KW-1133">Transmembrane helix</keyword>
<dbReference type="Proteomes" id="UP001162483">
    <property type="component" value="Unassembled WGS sequence"/>
</dbReference>
<organism evidence="2 3">
    <name type="scientific">Staurois parvus</name>
    <dbReference type="NCBI Taxonomy" id="386267"/>
    <lineage>
        <taxon>Eukaryota</taxon>
        <taxon>Metazoa</taxon>
        <taxon>Chordata</taxon>
        <taxon>Craniata</taxon>
        <taxon>Vertebrata</taxon>
        <taxon>Euteleostomi</taxon>
        <taxon>Amphibia</taxon>
        <taxon>Batrachia</taxon>
        <taxon>Anura</taxon>
        <taxon>Neobatrachia</taxon>
        <taxon>Ranoidea</taxon>
        <taxon>Ranidae</taxon>
        <taxon>Staurois</taxon>
    </lineage>
</organism>
<evidence type="ECO:0000313" key="2">
    <source>
        <dbReference type="EMBL" id="CAI9539494.1"/>
    </source>
</evidence>
<protein>
    <recommendedName>
        <fullName evidence="4">NADH dehydrogenase subunit 1</fullName>
    </recommendedName>
</protein>
<dbReference type="EMBL" id="CATNWA010001228">
    <property type="protein sequence ID" value="CAI9539494.1"/>
    <property type="molecule type" value="Genomic_DNA"/>
</dbReference>
<name>A0ABN9ATY4_9NEOB</name>
<sequence>MARPAVSALVLFPMSPCTWYPVFLFLCLSSVADLCIVAVSCLTPGLPDHPSA</sequence>
<feature type="transmembrane region" description="Helical" evidence="1">
    <location>
        <begin position="20"/>
        <end position="42"/>
    </location>
</feature>
<evidence type="ECO:0008006" key="4">
    <source>
        <dbReference type="Google" id="ProtNLM"/>
    </source>
</evidence>
<comment type="caution">
    <text evidence="2">The sequence shown here is derived from an EMBL/GenBank/DDBJ whole genome shotgun (WGS) entry which is preliminary data.</text>
</comment>
<reference evidence="2" key="1">
    <citation type="submission" date="2023-05" db="EMBL/GenBank/DDBJ databases">
        <authorList>
            <person name="Stuckert A."/>
        </authorList>
    </citation>
    <scope>NUCLEOTIDE SEQUENCE</scope>
</reference>